<dbReference type="GO" id="GO:0008360">
    <property type="term" value="P:regulation of cell shape"/>
    <property type="evidence" value="ECO:0007669"/>
    <property type="project" value="UniProtKB-KW"/>
</dbReference>
<feature type="transmembrane region" description="Helical" evidence="8">
    <location>
        <begin position="20"/>
        <end position="45"/>
    </location>
</feature>
<comment type="similarity">
    <text evidence="2">Belongs to the MreD family.</text>
</comment>
<evidence type="ECO:0000256" key="7">
    <source>
        <dbReference type="ARBA" id="ARBA00023136"/>
    </source>
</evidence>
<dbReference type="Pfam" id="PF04093">
    <property type="entry name" value="MreD"/>
    <property type="match status" value="1"/>
</dbReference>
<evidence type="ECO:0000256" key="4">
    <source>
        <dbReference type="ARBA" id="ARBA00022692"/>
    </source>
</evidence>
<evidence type="ECO:0000256" key="5">
    <source>
        <dbReference type="ARBA" id="ARBA00022960"/>
    </source>
</evidence>
<comment type="subcellular location">
    <subcellularLocation>
        <location evidence="1">Cell membrane</location>
        <topology evidence="1">Multi-pass membrane protein</topology>
    </subcellularLocation>
</comment>
<evidence type="ECO:0000313" key="9">
    <source>
        <dbReference type="EMBL" id="WOE76411.1"/>
    </source>
</evidence>
<gene>
    <name evidence="9" type="primary">mreD</name>
    <name evidence="9" type="ORF">RB602_06780</name>
</gene>
<keyword evidence="6 8" id="KW-1133">Transmembrane helix</keyword>
<dbReference type="Proteomes" id="UP001302429">
    <property type="component" value="Chromosome"/>
</dbReference>
<dbReference type="KEGG" id="acoa:RB602_06780"/>
<dbReference type="EMBL" id="CP136594">
    <property type="protein sequence ID" value="WOE76411.1"/>
    <property type="molecule type" value="Genomic_DNA"/>
</dbReference>
<keyword evidence="7 8" id="KW-0472">Membrane</keyword>
<keyword evidence="4 8" id="KW-0812">Transmembrane</keyword>
<organism evidence="9 10">
    <name type="scientific">Alterisphingorhabdus coralli</name>
    <dbReference type="NCBI Taxonomy" id="3071408"/>
    <lineage>
        <taxon>Bacteria</taxon>
        <taxon>Pseudomonadati</taxon>
        <taxon>Pseudomonadota</taxon>
        <taxon>Alphaproteobacteria</taxon>
        <taxon>Sphingomonadales</taxon>
        <taxon>Sphingomonadaceae</taxon>
        <taxon>Alterisphingorhabdus (ex Yan et al. 2024)</taxon>
    </lineage>
</organism>
<keyword evidence="5" id="KW-0133">Cell shape</keyword>
<dbReference type="RefSeq" id="WP_317084093.1">
    <property type="nucleotide sequence ID" value="NZ_CP136594.1"/>
</dbReference>
<name>A0AA97F9J0_9SPHN</name>
<dbReference type="InterPro" id="IPR007227">
    <property type="entry name" value="Cell_shape_determining_MreD"/>
</dbReference>
<protein>
    <submittedName>
        <fullName evidence="9">Rod shape-determining protein MreD</fullName>
    </submittedName>
</protein>
<proteinExistence type="inferred from homology"/>
<feature type="transmembrane region" description="Helical" evidence="8">
    <location>
        <begin position="84"/>
        <end position="102"/>
    </location>
</feature>
<keyword evidence="10" id="KW-1185">Reference proteome</keyword>
<feature type="transmembrane region" description="Helical" evidence="8">
    <location>
        <begin position="114"/>
        <end position="133"/>
    </location>
</feature>
<reference evidence="9 10" key="1">
    <citation type="submission" date="2023-10" db="EMBL/GenBank/DDBJ databases">
        <title>Complete genome sequence of a Sphingomonadaceae bacterium.</title>
        <authorList>
            <person name="Yan C."/>
        </authorList>
    </citation>
    <scope>NUCLEOTIDE SEQUENCE [LARGE SCALE GENOMIC DNA]</scope>
    <source>
        <strain evidence="9 10">SCSIO 66989</strain>
    </source>
</reference>
<keyword evidence="3" id="KW-1003">Cell membrane</keyword>
<evidence type="ECO:0000256" key="1">
    <source>
        <dbReference type="ARBA" id="ARBA00004651"/>
    </source>
</evidence>
<dbReference type="GO" id="GO:0005886">
    <property type="term" value="C:plasma membrane"/>
    <property type="evidence" value="ECO:0007669"/>
    <property type="project" value="UniProtKB-SubCell"/>
</dbReference>
<dbReference type="AlphaFoldDB" id="A0AA97F9J0"/>
<evidence type="ECO:0000313" key="10">
    <source>
        <dbReference type="Proteomes" id="UP001302429"/>
    </source>
</evidence>
<evidence type="ECO:0000256" key="6">
    <source>
        <dbReference type="ARBA" id="ARBA00022989"/>
    </source>
</evidence>
<accession>A0AA97F9J0</accession>
<sequence>MARRYQPRINQQKSGLKLRLYPIVSVVIASALPLLLPIIATMPLLPPLGFMVLLAWRLLRPQFWPIWVGAPLGLVDDLFSGQPLGSAMLIWSVTLILLDLADQRFAFRGFRQEWVVASLFILFAIVAGYAINIAHDASIVPLALLPQIALSMVLFPLILRFTAWIDARRLRP</sequence>
<evidence type="ECO:0000256" key="2">
    <source>
        <dbReference type="ARBA" id="ARBA00007776"/>
    </source>
</evidence>
<evidence type="ECO:0000256" key="8">
    <source>
        <dbReference type="SAM" id="Phobius"/>
    </source>
</evidence>
<feature type="transmembrane region" description="Helical" evidence="8">
    <location>
        <begin position="139"/>
        <end position="159"/>
    </location>
</feature>
<evidence type="ECO:0000256" key="3">
    <source>
        <dbReference type="ARBA" id="ARBA00022475"/>
    </source>
</evidence>